<evidence type="ECO:0000313" key="1">
    <source>
        <dbReference type="EMBL" id="RJO70838.1"/>
    </source>
</evidence>
<evidence type="ECO:0000313" key="2">
    <source>
        <dbReference type="Proteomes" id="UP000266677"/>
    </source>
</evidence>
<dbReference type="AlphaFoldDB" id="A0A3A4JPA9"/>
<accession>A0A3A4JPA9</accession>
<dbReference type="EMBL" id="QZFU01000036">
    <property type="protein sequence ID" value="RJO70838.1"/>
    <property type="molecule type" value="Genomic_DNA"/>
</dbReference>
<organism evidence="1 2">
    <name type="scientific">Nocardia panacis</name>
    <dbReference type="NCBI Taxonomy" id="2340916"/>
    <lineage>
        <taxon>Bacteria</taxon>
        <taxon>Bacillati</taxon>
        <taxon>Actinomycetota</taxon>
        <taxon>Actinomycetes</taxon>
        <taxon>Mycobacteriales</taxon>
        <taxon>Nocardiaceae</taxon>
        <taxon>Nocardia</taxon>
    </lineage>
</organism>
<dbReference type="Proteomes" id="UP000266677">
    <property type="component" value="Unassembled WGS sequence"/>
</dbReference>
<sequence length="149" mass="16202">MGSTLTADQESALAAHRRIDFDARTSDRPFVSGWETSHGVSYEHLAPLRAPLTSGAQHLDYSFLADDEQLRDKVRDFRRKVDGHFPVDSEIFVGAGSSPPISSTSGFGDTLSMNGGFLELPYPADMIRMNILAAAFANVAGRDPAISMR</sequence>
<comment type="caution">
    <text evidence="1">The sequence shown here is derived from an EMBL/GenBank/DDBJ whole genome shotgun (WGS) entry which is preliminary data.</text>
</comment>
<dbReference type="RefSeq" id="WP_120043895.1">
    <property type="nucleotide sequence ID" value="NZ_QZFU01000036.1"/>
</dbReference>
<protein>
    <submittedName>
        <fullName evidence="1">Uncharacterized protein</fullName>
    </submittedName>
</protein>
<proteinExistence type="predicted"/>
<keyword evidence="2" id="KW-1185">Reference proteome</keyword>
<reference evidence="1 2" key="1">
    <citation type="submission" date="2018-09" db="EMBL/GenBank/DDBJ databases">
        <title>YIM PH21274 draft genome.</title>
        <authorList>
            <person name="Miao C."/>
        </authorList>
    </citation>
    <scope>NUCLEOTIDE SEQUENCE [LARGE SCALE GENOMIC DNA]</scope>
    <source>
        <strain evidence="1 2">YIM PH 21724</strain>
    </source>
</reference>
<name>A0A3A4JPA9_9NOCA</name>
<gene>
    <name evidence="1" type="ORF">D5S18_26995</name>
</gene>